<dbReference type="InterPro" id="IPR045117">
    <property type="entry name" value="ATXN2-like"/>
</dbReference>
<feature type="compositionally biased region" description="Low complexity" evidence="2">
    <location>
        <begin position="291"/>
        <end position="306"/>
    </location>
</feature>
<dbReference type="Pfam" id="PF06741">
    <property type="entry name" value="LsmAD"/>
    <property type="match status" value="1"/>
</dbReference>
<name>W7HRF1_9PEZI</name>
<dbReference type="SMART" id="SM01272">
    <property type="entry name" value="LsmAD"/>
    <property type="match status" value="1"/>
</dbReference>
<feature type="compositionally biased region" description="Basic and acidic residues" evidence="2">
    <location>
        <begin position="656"/>
        <end position="684"/>
    </location>
</feature>
<organism evidence="4 5">
    <name type="scientific">Drechslerella stenobrocha 248</name>
    <dbReference type="NCBI Taxonomy" id="1043628"/>
    <lineage>
        <taxon>Eukaryota</taxon>
        <taxon>Fungi</taxon>
        <taxon>Dikarya</taxon>
        <taxon>Ascomycota</taxon>
        <taxon>Pezizomycotina</taxon>
        <taxon>Orbiliomycetes</taxon>
        <taxon>Orbiliales</taxon>
        <taxon>Orbiliaceae</taxon>
        <taxon>Drechslerella</taxon>
    </lineage>
</organism>
<feature type="compositionally biased region" description="Basic and acidic residues" evidence="2">
    <location>
        <begin position="140"/>
        <end position="150"/>
    </location>
</feature>
<dbReference type="InterPro" id="IPR009604">
    <property type="entry name" value="LsmAD_domain"/>
</dbReference>
<feature type="domain" description="LsmAD" evidence="3">
    <location>
        <begin position="159"/>
        <end position="207"/>
    </location>
</feature>
<dbReference type="Pfam" id="PF14438">
    <property type="entry name" value="SM-ATX"/>
    <property type="match status" value="1"/>
</dbReference>
<feature type="region of interest" description="Disordered" evidence="2">
    <location>
        <begin position="627"/>
        <end position="646"/>
    </location>
</feature>
<dbReference type="EMBL" id="KI966424">
    <property type="protein sequence ID" value="EWC45764.1"/>
    <property type="molecule type" value="Genomic_DNA"/>
</dbReference>
<dbReference type="GO" id="GO:0034063">
    <property type="term" value="P:stress granule assembly"/>
    <property type="evidence" value="ECO:0007669"/>
    <property type="project" value="TreeGrafter"/>
</dbReference>
<evidence type="ECO:0000259" key="3">
    <source>
        <dbReference type="SMART" id="SM01272"/>
    </source>
</evidence>
<feature type="compositionally biased region" description="Basic and acidic residues" evidence="2">
    <location>
        <begin position="248"/>
        <end position="259"/>
    </location>
</feature>
<feature type="compositionally biased region" description="Low complexity" evidence="2">
    <location>
        <begin position="262"/>
        <end position="282"/>
    </location>
</feature>
<dbReference type="HOGENOM" id="CLU_007072_0_0_1"/>
<dbReference type="GO" id="GO:0010494">
    <property type="term" value="C:cytoplasmic stress granule"/>
    <property type="evidence" value="ECO:0007669"/>
    <property type="project" value="TreeGrafter"/>
</dbReference>
<feature type="compositionally biased region" description="Low complexity" evidence="2">
    <location>
        <begin position="974"/>
        <end position="990"/>
    </location>
</feature>
<feature type="compositionally biased region" description="Low complexity" evidence="2">
    <location>
        <begin position="929"/>
        <end position="947"/>
    </location>
</feature>
<dbReference type="AlphaFoldDB" id="W7HRF1"/>
<feature type="region of interest" description="Disordered" evidence="2">
    <location>
        <begin position="234"/>
        <end position="342"/>
    </location>
</feature>
<dbReference type="PANTHER" id="PTHR12854">
    <property type="entry name" value="ATAXIN 2-RELATED"/>
    <property type="match status" value="1"/>
</dbReference>
<dbReference type="Proteomes" id="UP000024837">
    <property type="component" value="Unassembled WGS sequence"/>
</dbReference>
<feature type="compositionally biased region" description="Polar residues" evidence="2">
    <location>
        <begin position="730"/>
        <end position="746"/>
    </location>
</feature>
<feature type="region of interest" description="Disordered" evidence="2">
    <location>
        <begin position="460"/>
        <end position="547"/>
    </location>
</feature>
<feature type="region of interest" description="Disordered" evidence="2">
    <location>
        <begin position="727"/>
        <end position="826"/>
    </location>
</feature>
<feature type="compositionally biased region" description="Polar residues" evidence="2">
    <location>
        <begin position="493"/>
        <end position="507"/>
    </location>
</feature>
<dbReference type="OrthoDB" id="2275718at2759"/>
<feature type="region of interest" description="Disordered" evidence="2">
    <location>
        <begin position="909"/>
        <end position="1028"/>
    </location>
</feature>
<feature type="region of interest" description="Disordered" evidence="2">
    <location>
        <begin position="176"/>
        <end position="221"/>
    </location>
</feature>
<evidence type="ECO:0000256" key="1">
    <source>
        <dbReference type="SAM" id="Coils"/>
    </source>
</evidence>
<feature type="compositionally biased region" description="Low complexity" evidence="2">
    <location>
        <begin position="465"/>
        <end position="482"/>
    </location>
</feature>
<dbReference type="InterPro" id="IPR025852">
    <property type="entry name" value="SM_dom_ATX"/>
</dbReference>
<proteinExistence type="predicted"/>
<feature type="compositionally biased region" description="Low complexity" evidence="2">
    <location>
        <begin position="799"/>
        <end position="810"/>
    </location>
</feature>
<accession>W7HRF1</accession>
<gene>
    <name evidence="4" type="ORF">DRE_05101</name>
</gene>
<evidence type="ECO:0000313" key="4">
    <source>
        <dbReference type="EMBL" id="EWC45764.1"/>
    </source>
</evidence>
<feature type="region of interest" description="Disordered" evidence="2">
    <location>
        <begin position="656"/>
        <end position="693"/>
    </location>
</feature>
<feature type="compositionally biased region" description="Pro residues" evidence="2">
    <location>
        <begin position="917"/>
        <end position="927"/>
    </location>
</feature>
<protein>
    <recommendedName>
        <fullName evidence="3">LsmAD domain-containing protein</fullName>
    </recommendedName>
</protein>
<feature type="compositionally biased region" description="Basic and acidic residues" evidence="2">
    <location>
        <begin position="321"/>
        <end position="338"/>
    </location>
</feature>
<evidence type="ECO:0000256" key="2">
    <source>
        <dbReference type="SAM" id="MobiDB-lite"/>
    </source>
</evidence>
<keyword evidence="5" id="KW-1185">Reference proteome</keyword>
<keyword evidence="1" id="KW-0175">Coiled coil</keyword>
<feature type="coiled-coil region" evidence="1">
    <location>
        <begin position="389"/>
        <end position="416"/>
    </location>
</feature>
<dbReference type="PANTHER" id="PTHR12854:SF7">
    <property type="entry name" value="ATAXIN-2 HOMOLOG"/>
    <property type="match status" value="1"/>
</dbReference>
<dbReference type="GO" id="GO:0003729">
    <property type="term" value="F:mRNA binding"/>
    <property type="evidence" value="ECO:0007669"/>
    <property type="project" value="TreeGrafter"/>
</dbReference>
<feature type="region of interest" description="Disordered" evidence="2">
    <location>
        <begin position="130"/>
        <end position="150"/>
    </location>
</feature>
<feature type="compositionally biased region" description="Low complexity" evidence="2">
    <location>
        <begin position="207"/>
        <end position="221"/>
    </location>
</feature>
<evidence type="ECO:0000313" key="5">
    <source>
        <dbReference type="Proteomes" id="UP000024837"/>
    </source>
</evidence>
<sequence>MNDRTVYLLANCVGKKVTVTIKSGAQFTGVYAGSSTNGDFGCVLKFAKQLRGPQGEEDQVASGYVGGGPEKALILEGKDLMDIDASDVTLESLEVATNQNGTGQFKTDVDISGNQPIRERELQRWQADDTALGGGLEDPTDSHGPEKKWDQFETNERLFGVRSDFDENIYTTKIDTSHPLHRQRGRGLKVDDSGVDEEDKYSSVQRAPSHAATAATPSSLSTQKYMPPALRAQVSAPPVVQTPSPVAKEGHKETPKELANESTATATAPSTSESPAPSQPTTKAESNLKKAAPAATPAVPVIPVITEQAPSPQPPSISSFKQEETKPKDKAPLPESVKKASASVAAVPAVPVLPIHKGLEASQQLAAAAAPPSTATSDNPLRRVKDAFQQFSNTERERLEKKRQALAKKDKDVKLQDLKKFAQSFKLNTPVPQDLVPILAKDKAKQDEIIEKSKINAAAAHVKKQAPPTQSTTGTTPTVQSSLRTPIPPPPSQTSNTGVAGSNQNVQIPDKNGLNKTPIPGFPPRHPAGYRSGGPQPLPASTNLPLASGSRLLSDKIRHNQQMKQAGQYGNIPVPIPVVEHSVPPPTGPAAMQPKAFSPTGPKPNPRAIEFRPSPFAPVFTPGVTAPAAPTSSPVPSASSRATSPSVFFGTKKPKAVEERTDISETFDPFRRMKAETEQNRDKQGASQGGDKSHLMQGFIHKTWATQPTWPAKGDNQEKKYTDVFEKNEPPTTSATPQSQSHQINTHQPHPPHPAGHPIPTHITQIPHMPHERHPGPHIPGFSGPTPHFGDQEHHGRHVSSPPNVLPSPSMQNASIPGQFGSPGPHHAMVYPNHGQMPPQYNNVLGQNGQFGGYRGGYGSGPQFMQPPTAAGGASPMVMGGQAQQPIPFMVPAPFIGQGIPQAMYSPHQMHAYPSQPAGPPPPPGGYPSPGRGAPMMMHQSSQQGHQTPVPAPMMLSMSSGPAGHPPQHNMMRPFHGPPHFGQQHHPQSQYGQYPGGRGSGHPHHNTMPGHMSGPSSNMPHDNADESK</sequence>
<reference evidence="4 5" key="1">
    <citation type="submission" date="2013-05" db="EMBL/GenBank/DDBJ databases">
        <title>Drechslerella stenobrocha genome reveals carnivorous origination and mechanical trapping mechanism of predatory fungi.</title>
        <authorList>
            <person name="Liu X."/>
            <person name="Zhang W."/>
            <person name="Liu K."/>
        </authorList>
    </citation>
    <scope>NUCLEOTIDE SEQUENCE [LARGE SCALE GENOMIC DNA]</scope>
    <source>
        <strain evidence="4 5">248</strain>
    </source>
</reference>